<evidence type="ECO:0000313" key="1">
    <source>
        <dbReference type="EMBL" id="SFN59869.1"/>
    </source>
</evidence>
<sequence length="37" mass="4125">MRRRKFFAAIDVYKKKFFTVAIQPAGSVAMSMKTGAA</sequence>
<dbReference type="AlphaFoldDB" id="A0A1I5ACB3"/>
<dbReference type="EMBL" id="FOVJ01000002">
    <property type="protein sequence ID" value="SFN59869.1"/>
    <property type="molecule type" value="Genomic_DNA"/>
</dbReference>
<gene>
    <name evidence="1" type="ORF">SAMN05216386_1304</name>
</gene>
<protein>
    <submittedName>
        <fullName evidence="1">Uncharacterized protein</fullName>
    </submittedName>
</protein>
<reference evidence="2" key="1">
    <citation type="submission" date="2016-10" db="EMBL/GenBank/DDBJ databases">
        <authorList>
            <person name="Varghese N."/>
        </authorList>
    </citation>
    <scope>NUCLEOTIDE SEQUENCE [LARGE SCALE GENOMIC DNA]</scope>
    <source>
        <strain evidence="2">Nsp8</strain>
    </source>
</reference>
<name>A0A1I5ACB3_9PROT</name>
<organism evidence="1 2">
    <name type="scientific">Nitrosospira briensis</name>
    <dbReference type="NCBI Taxonomy" id="35799"/>
    <lineage>
        <taxon>Bacteria</taxon>
        <taxon>Pseudomonadati</taxon>
        <taxon>Pseudomonadota</taxon>
        <taxon>Betaproteobacteria</taxon>
        <taxon>Nitrosomonadales</taxon>
        <taxon>Nitrosomonadaceae</taxon>
        <taxon>Nitrosospira</taxon>
    </lineage>
</organism>
<proteinExistence type="predicted"/>
<evidence type="ECO:0000313" key="2">
    <source>
        <dbReference type="Proteomes" id="UP000183107"/>
    </source>
</evidence>
<keyword evidence="2" id="KW-1185">Reference proteome</keyword>
<dbReference type="Proteomes" id="UP000183107">
    <property type="component" value="Unassembled WGS sequence"/>
</dbReference>
<accession>A0A1I5ACB3</accession>